<protein>
    <recommendedName>
        <fullName evidence="1">HAT C-terminal dimerisation domain-containing protein</fullName>
    </recommendedName>
</protein>
<keyword evidence="3" id="KW-1185">Reference proteome</keyword>
<dbReference type="PANTHER" id="PTHR45913">
    <property type="entry name" value="EPM2A-INTERACTING PROTEIN 1"/>
    <property type="match status" value="1"/>
</dbReference>
<gene>
    <name evidence="2" type="ORF">ACEWY4_018371</name>
</gene>
<dbReference type="AlphaFoldDB" id="A0ABD1JJQ6"/>
<dbReference type="InterPro" id="IPR012337">
    <property type="entry name" value="RNaseH-like_sf"/>
</dbReference>
<sequence length="456" mass="51859">MEKEPHTIAERLILPSAIDMVSIVMDEKSAEKIKSIPLSNNTVSQRIHDIADNLKEKLVSRLKKAECFSIQLDESTDVSDCVTLLVYVIYPWENDFMEDLLCCLNIPIGTTGEDIFRVLNDYMVKSGLDWGNCAGVTSDGAANMTGRKSGVVARIKEAAGKEITWNHCFIHRQVLACKGMPPVLEKTLSEVVRVVNFVRATALSHRLFDQLCTNMEAEHKQLLFHTEVRWLSKERVLTRFYELRHEIHAFLIQKKSHLAKLRPDPSFYMFPTLLQHIEEQDVVTTHVNCLSALIQSHLAVLVDRFDGYFPQEKYSALHDKRWIQNPFEFESAESLLKLKLSPAEEAGLLQLSCDGTLKKRHESAKTLLSFWIVVLAEYPVLSGASISILIPFTTTYMRELGFSVLTKTKTKHRNRLNASADMRVALSSCTPDWNALQKRRQAHPSHLLSNQAIQSR</sequence>
<dbReference type="Proteomes" id="UP001591681">
    <property type="component" value="Unassembled WGS sequence"/>
</dbReference>
<accession>A0ABD1JJQ6</accession>
<dbReference type="PANTHER" id="PTHR45913:SF19">
    <property type="entry name" value="LOW QUALITY PROTEIN: ZINC FINGER BED DOMAIN-CONTAINING PROTEIN 5-LIKE"/>
    <property type="match status" value="1"/>
</dbReference>
<dbReference type="Pfam" id="PF05699">
    <property type="entry name" value="Dimer_Tnp_hAT"/>
    <property type="match status" value="1"/>
</dbReference>
<dbReference type="InterPro" id="IPR008906">
    <property type="entry name" value="HATC_C_dom"/>
</dbReference>
<organism evidence="2 3">
    <name type="scientific">Coilia grayii</name>
    <name type="common">Gray's grenadier anchovy</name>
    <dbReference type="NCBI Taxonomy" id="363190"/>
    <lineage>
        <taxon>Eukaryota</taxon>
        <taxon>Metazoa</taxon>
        <taxon>Chordata</taxon>
        <taxon>Craniata</taxon>
        <taxon>Vertebrata</taxon>
        <taxon>Euteleostomi</taxon>
        <taxon>Actinopterygii</taxon>
        <taxon>Neopterygii</taxon>
        <taxon>Teleostei</taxon>
        <taxon>Clupei</taxon>
        <taxon>Clupeiformes</taxon>
        <taxon>Clupeoidei</taxon>
        <taxon>Engraulidae</taxon>
        <taxon>Coilinae</taxon>
        <taxon>Coilia</taxon>
    </lineage>
</organism>
<comment type="caution">
    <text evidence="2">The sequence shown here is derived from an EMBL/GenBank/DDBJ whole genome shotgun (WGS) entry which is preliminary data.</text>
</comment>
<name>A0ABD1JJQ6_9TELE</name>
<dbReference type="EMBL" id="JBHFQA010000015">
    <property type="protein sequence ID" value="KAL2087312.1"/>
    <property type="molecule type" value="Genomic_DNA"/>
</dbReference>
<dbReference type="SUPFAM" id="SSF53098">
    <property type="entry name" value="Ribonuclease H-like"/>
    <property type="match status" value="1"/>
</dbReference>
<evidence type="ECO:0000313" key="2">
    <source>
        <dbReference type="EMBL" id="KAL2087312.1"/>
    </source>
</evidence>
<evidence type="ECO:0000259" key="1">
    <source>
        <dbReference type="Pfam" id="PF05699"/>
    </source>
</evidence>
<proteinExistence type="predicted"/>
<reference evidence="2 3" key="1">
    <citation type="submission" date="2024-09" db="EMBL/GenBank/DDBJ databases">
        <title>A chromosome-level genome assembly of Gray's grenadier anchovy, Coilia grayii.</title>
        <authorList>
            <person name="Fu Z."/>
        </authorList>
    </citation>
    <scope>NUCLEOTIDE SEQUENCE [LARGE SCALE GENOMIC DNA]</scope>
    <source>
        <strain evidence="2">G4</strain>
        <tissue evidence="2">Muscle</tissue>
    </source>
</reference>
<evidence type="ECO:0000313" key="3">
    <source>
        <dbReference type="Proteomes" id="UP001591681"/>
    </source>
</evidence>
<feature type="domain" description="HAT C-terminal dimerisation" evidence="1">
    <location>
        <begin position="366"/>
        <end position="418"/>
    </location>
</feature>